<dbReference type="InterPro" id="IPR001387">
    <property type="entry name" value="Cro/C1-type_HTH"/>
</dbReference>
<feature type="region of interest" description="Disordered" evidence="1">
    <location>
        <begin position="102"/>
        <end position="121"/>
    </location>
</feature>
<feature type="compositionally biased region" description="Polar residues" evidence="1">
    <location>
        <begin position="142"/>
        <end position="155"/>
    </location>
</feature>
<evidence type="ECO:0000313" key="4">
    <source>
        <dbReference type="Proteomes" id="UP000711407"/>
    </source>
</evidence>
<feature type="domain" description="HTH cro/C1-type" evidence="2">
    <location>
        <begin position="7"/>
        <end position="63"/>
    </location>
</feature>
<feature type="region of interest" description="Disordered" evidence="1">
    <location>
        <begin position="127"/>
        <end position="203"/>
    </location>
</feature>
<organism evidence="3 4">
    <name type="scientific">Candidatus Amulumruptor caecigallinarius</name>
    <dbReference type="NCBI Taxonomy" id="2109911"/>
    <lineage>
        <taxon>Bacteria</taxon>
        <taxon>Pseudomonadati</taxon>
        <taxon>Bacteroidota</taxon>
        <taxon>Bacteroidia</taxon>
        <taxon>Bacteroidales</taxon>
        <taxon>Muribaculaceae</taxon>
        <taxon>Candidatus Amulumruptor</taxon>
    </lineage>
</organism>
<proteinExistence type="predicted"/>
<dbReference type="CDD" id="cd00093">
    <property type="entry name" value="HTH_XRE"/>
    <property type="match status" value="1"/>
</dbReference>
<accession>A0A921E9W5</accession>
<dbReference type="Gene3D" id="1.10.260.40">
    <property type="entry name" value="lambda repressor-like DNA-binding domains"/>
    <property type="match status" value="1"/>
</dbReference>
<dbReference type="EMBL" id="DYXT01000048">
    <property type="protein sequence ID" value="HJE39919.1"/>
    <property type="molecule type" value="Genomic_DNA"/>
</dbReference>
<sequence length="232" mass="25884">MDIVSRLKFYIEHRDIPVTQFADNCGIPRPTLSQLLNGRNKTVRDEIIAKIHDAYPELSIMWLMFGEGEMINKGMNQATDHTATAASESPTAEVSENTLYASDVTRDNENQNLTDFSESSIDGNMSLPLDFMLDNDEPMSDTDPSASATDTVSAQETDKRPDQTDTSRHTAERIEAKGSERTITFHQEDMSRTVTPPPSTSPGKQVISIIVYYSDNSFQSFVPDSQVHFPII</sequence>
<dbReference type="AlphaFoldDB" id="A0A921E9W5"/>
<evidence type="ECO:0000256" key="1">
    <source>
        <dbReference type="SAM" id="MobiDB-lite"/>
    </source>
</evidence>
<dbReference type="PROSITE" id="PS50943">
    <property type="entry name" value="HTH_CROC1"/>
    <property type="match status" value="1"/>
</dbReference>
<evidence type="ECO:0000259" key="2">
    <source>
        <dbReference type="PROSITE" id="PS50943"/>
    </source>
</evidence>
<dbReference type="SUPFAM" id="SSF47413">
    <property type="entry name" value="lambda repressor-like DNA-binding domains"/>
    <property type="match status" value="1"/>
</dbReference>
<gene>
    <name evidence="3" type="ORF">K8V47_09210</name>
</gene>
<dbReference type="Proteomes" id="UP000711407">
    <property type="component" value="Unassembled WGS sequence"/>
</dbReference>
<name>A0A921E9W5_9BACT</name>
<feature type="compositionally biased region" description="Polar residues" evidence="1">
    <location>
        <begin position="110"/>
        <end position="121"/>
    </location>
</feature>
<dbReference type="GO" id="GO:0003677">
    <property type="term" value="F:DNA binding"/>
    <property type="evidence" value="ECO:0007669"/>
    <property type="project" value="InterPro"/>
</dbReference>
<reference evidence="3" key="1">
    <citation type="journal article" date="2021" name="PeerJ">
        <title>Extensive microbial diversity within the chicken gut microbiome revealed by metagenomics and culture.</title>
        <authorList>
            <person name="Gilroy R."/>
            <person name="Ravi A."/>
            <person name="Getino M."/>
            <person name="Pursley I."/>
            <person name="Horton D.L."/>
            <person name="Alikhan N.F."/>
            <person name="Baker D."/>
            <person name="Gharbi K."/>
            <person name="Hall N."/>
            <person name="Watson M."/>
            <person name="Adriaenssens E.M."/>
            <person name="Foster-Nyarko E."/>
            <person name="Jarju S."/>
            <person name="Secka A."/>
            <person name="Antonio M."/>
            <person name="Oren A."/>
            <person name="Chaudhuri R.R."/>
            <person name="La Ragione R."/>
            <person name="Hildebrand F."/>
            <person name="Pallen M.J."/>
        </authorList>
    </citation>
    <scope>NUCLEOTIDE SEQUENCE</scope>
    <source>
        <strain evidence="3">4100</strain>
    </source>
</reference>
<feature type="compositionally biased region" description="Basic and acidic residues" evidence="1">
    <location>
        <begin position="156"/>
        <end position="180"/>
    </location>
</feature>
<evidence type="ECO:0000313" key="3">
    <source>
        <dbReference type="EMBL" id="HJE39919.1"/>
    </source>
</evidence>
<protein>
    <submittedName>
        <fullName evidence="3">Helix-turn-helix domain-containing protein</fullName>
    </submittedName>
</protein>
<comment type="caution">
    <text evidence="3">The sequence shown here is derived from an EMBL/GenBank/DDBJ whole genome shotgun (WGS) entry which is preliminary data.</text>
</comment>
<dbReference type="InterPro" id="IPR010982">
    <property type="entry name" value="Lambda_DNA-bd_dom_sf"/>
</dbReference>
<reference evidence="3" key="2">
    <citation type="submission" date="2021-09" db="EMBL/GenBank/DDBJ databases">
        <authorList>
            <person name="Gilroy R."/>
        </authorList>
    </citation>
    <scope>NUCLEOTIDE SEQUENCE</scope>
    <source>
        <strain evidence="3">4100</strain>
    </source>
</reference>